<evidence type="ECO:0000313" key="15">
    <source>
        <dbReference type="EnsemblMetazoa" id="XP_014248009.1"/>
    </source>
</evidence>
<evidence type="ECO:0000256" key="6">
    <source>
        <dbReference type="ARBA" id="ARBA00023069"/>
    </source>
</evidence>
<evidence type="ECO:0000313" key="16">
    <source>
        <dbReference type="Proteomes" id="UP000494040"/>
    </source>
</evidence>
<dbReference type="InterPro" id="IPR057361">
    <property type="entry name" value="TPR_WDR35"/>
</dbReference>
<evidence type="ECO:0000259" key="14">
    <source>
        <dbReference type="Pfam" id="PF25768"/>
    </source>
</evidence>
<feature type="repeat" description="WD" evidence="9">
    <location>
        <begin position="63"/>
        <end position="96"/>
    </location>
</feature>
<dbReference type="PIRSF" id="PIRSF037536">
    <property type="entry name" value="WD_repeat_p35"/>
    <property type="match status" value="1"/>
</dbReference>
<keyword evidence="5" id="KW-0970">Cilium biogenesis/degradation</keyword>
<dbReference type="Pfam" id="PF23145">
    <property type="entry name" value="Zf_2nd_IFT121"/>
    <property type="match status" value="1"/>
</dbReference>
<dbReference type="InterPro" id="IPR039857">
    <property type="entry name" value="Ift122/121"/>
</dbReference>
<dbReference type="Pfam" id="PF24797">
    <property type="entry name" value="Beta-prop_WDR35_TULP_N"/>
    <property type="match status" value="1"/>
</dbReference>
<reference evidence="15" key="1">
    <citation type="submission" date="2022-01" db="UniProtKB">
        <authorList>
            <consortium name="EnsemblMetazoa"/>
        </authorList>
    </citation>
    <scope>IDENTIFICATION</scope>
</reference>
<dbReference type="Proteomes" id="UP000494040">
    <property type="component" value="Unassembled WGS sequence"/>
</dbReference>
<dbReference type="EnsemblMetazoa" id="XM_014392523.1">
    <property type="protein sequence ID" value="XP_014248009.1"/>
    <property type="gene ID" value="LOC106665800"/>
</dbReference>
<evidence type="ECO:0000256" key="7">
    <source>
        <dbReference type="ARBA" id="ARBA00023212"/>
    </source>
</evidence>
<dbReference type="InterPro" id="IPR056170">
    <property type="entry name" value="Znf_IFT121-like"/>
</dbReference>
<evidence type="ECO:0000259" key="13">
    <source>
        <dbReference type="Pfam" id="PF24797"/>
    </source>
</evidence>
<dbReference type="SUPFAM" id="SSF50978">
    <property type="entry name" value="WD40 repeat-like"/>
    <property type="match status" value="2"/>
</dbReference>
<keyword evidence="2" id="KW-0963">Cytoplasm</keyword>
<comment type="subcellular location">
    <subcellularLocation>
        <location evidence="1">Cytoplasm</location>
        <location evidence="1">Cytoskeleton</location>
        <location evidence="1">Cilium basal body</location>
    </subcellularLocation>
</comment>
<dbReference type="Gene3D" id="1.25.40.470">
    <property type="match status" value="1"/>
</dbReference>
<keyword evidence="6" id="KW-0969">Cilium</keyword>
<dbReference type="Gene3D" id="2.130.10.10">
    <property type="entry name" value="YVTN repeat-like/Quinoprotein amine dehydrogenase"/>
    <property type="match status" value="1"/>
</dbReference>
<evidence type="ECO:0008006" key="17">
    <source>
        <dbReference type="Google" id="ProtNLM"/>
    </source>
</evidence>
<name>A0A8I6RKD3_CIMLE</name>
<evidence type="ECO:0000259" key="10">
    <source>
        <dbReference type="Pfam" id="PF23145"/>
    </source>
</evidence>
<evidence type="ECO:0000259" key="11">
    <source>
        <dbReference type="Pfam" id="PF23387"/>
    </source>
</evidence>
<evidence type="ECO:0000256" key="4">
    <source>
        <dbReference type="ARBA" id="ARBA00022737"/>
    </source>
</evidence>
<proteinExistence type="predicted"/>
<evidence type="ECO:0000256" key="9">
    <source>
        <dbReference type="PROSITE-ProRule" id="PRU00221"/>
    </source>
</evidence>
<dbReference type="InterPro" id="IPR056158">
    <property type="entry name" value="Beta-prop_IFT121_2nd"/>
</dbReference>
<evidence type="ECO:0000256" key="5">
    <source>
        <dbReference type="ARBA" id="ARBA00022794"/>
    </source>
</evidence>
<dbReference type="Pfam" id="PF23387">
    <property type="entry name" value="TPR_IFT80_172"/>
    <property type="match status" value="1"/>
</dbReference>
<evidence type="ECO:0000256" key="1">
    <source>
        <dbReference type="ARBA" id="ARBA00004120"/>
    </source>
</evidence>
<feature type="domain" description="IFT121 second beta-propeller" evidence="12">
    <location>
        <begin position="335"/>
        <end position="645"/>
    </location>
</feature>
<dbReference type="GO" id="GO:0061512">
    <property type="term" value="P:protein localization to cilium"/>
    <property type="evidence" value="ECO:0007669"/>
    <property type="project" value="TreeGrafter"/>
</dbReference>
<dbReference type="SMART" id="SM00320">
    <property type="entry name" value="WD40"/>
    <property type="match status" value="4"/>
</dbReference>
<dbReference type="SUPFAM" id="SSF48452">
    <property type="entry name" value="TPR-like"/>
    <property type="match status" value="1"/>
</dbReference>
<feature type="domain" description="IFT121-like zinc finger" evidence="10">
    <location>
        <begin position="1119"/>
        <end position="1161"/>
    </location>
</feature>
<dbReference type="RefSeq" id="XP_014248009.1">
    <property type="nucleotide sequence ID" value="XM_014392523.1"/>
</dbReference>
<feature type="domain" description="IFT121/TULP4 N-terminal" evidence="13">
    <location>
        <begin position="1"/>
        <end position="330"/>
    </location>
</feature>
<evidence type="ECO:0000256" key="8">
    <source>
        <dbReference type="ARBA" id="ARBA00023273"/>
    </source>
</evidence>
<dbReference type="PANTHER" id="PTHR12764:SF5">
    <property type="entry name" value="LD29485P"/>
    <property type="match status" value="1"/>
</dbReference>
<keyword evidence="3 9" id="KW-0853">WD repeat</keyword>
<evidence type="ECO:0000256" key="2">
    <source>
        <dbReference type="ARBA" id="ARBA00022490"/>
    </source>
</evidence>
<protein>
    <recommendedName>
        <fullName evidence="17">WD repeat-containing protein 55 homolog</fullName>
    </recommendedName>
</protein>
<dbReference type="InterPro" id="IPR001680">
    <property type="entry name" value="WD40_rpt"/>
</dbReference>
<evidence type="ECO:0000259" key="12">
    <source>
        <dbReference type="Pfam" id="PF23390"/>
    </source>
</evidence>
<dbReference type="InterPro" id="IPR036322">
    <property type="entry name" value="WD40_repeat_dom_sf"/>
</dbReference>
<dbReference type="Pfam" id="PF25768">
    <property type="entry name" value="TPR_IFT121"/>
    <property type="match status" value="1"/>
</dbReference>
<dbReference type="GO" id="GO:0097730">
    <property type="term" value="C:non-motile cilium"/>
    <property type="evidence" value="ECO:0007669"/>
    <property type="project" value="TreeGrafter"/>
</dbReference>
<keyword evidence="7" id="KW-0206">Cytoskeleton</keyword>
<dbReference type="CTD" id="38219"/>
<dbReference type="KEGG" id="clec:106665800"/>
<dbReference type="AlphaFoldDB" id="A0A8I6RKD3"/>
<feature type="domain" description="IFT80/172/WDR35 TPR" evidence="11">
    <location>
        <begin position="676"/>
        <end position="765"/>
    </location>
</feature>
<dbReference type="Pfam" id="PF25170">
    <property type="entry name" value="TPR_WDR35"/>
    <property type="match status" value="1"/>
</dbReference>
<dbReference type="FunFam" id="1.25.40.470:FF:000004">
    <property type="entry name" value="WD repeat-containing protein 35"/>
    <property type="match status" value="1"/>
</dbReference>
<dbReference type="OMA" id="VWAMCWA"/>
<keyword evidence="16" id="KW-1185">Reference proteome</keyword>
<dbReference type="GO" id="GO:0035721">
    <property type="term" value="P:intraciliary retrograde transport"/>
    <property type="evidence" value="ECO:0007669"/>
    <property type="project" value="TreeGrafter"/>
</dbReference>
<dbReference type="GO" id="GO:1905515">
    <property type="term" value="P:non-motile cilium assembly"/>
    <property type="evidence" value="ECO:0007669"/>
    <property type="project" value="TreeGrafter"/>
</dbReference>
<dbReference type="PANTHER" id="PTHR12764">
    <property type="entry name" value="WD REPEAT DOMAIN-RELATED"/>
    <property type="match status" value="1"/>
</dbReference>
<feature type="domain" description="IFT121-like TPR repeats" evidence="14">
    <location>
        <begin position="990"/>
        <end position="1089"/>
    </location>
</feature>
<dbReference type="GO" id="GO:0030991">
    <property type="term" value="C:intraciliary transport particle A"/>
    <property type="evidence" value="ECO:0007669"/>
    <property type="project" value="TreeGrafter"/>
</dbReference>
<dbReference type="GeneID" id="106665800"/>
<dbReference type="OrthoDB" id="10260567at2759"/>
<dbReference type="InterPro" id="IPR056157">
    <property type="entry name" value="TPR_IFT80_172_dom"/>
</dbReference>
<evidence type="ECO:0000256" key="3">
    <source>
        <dbReference type="ARBA" id="ARBA00022574"/>
    </source>
</evidence>
<keyword evidence="8" id="KW-0966">Cell projection</keyword>
<organism evidence="15 16">
    <name type="scientific">Cimex lectularius</name>
    <name type="common">Bed bug</name>
    <name type="synonym">Acanthia lectularia</name>
    <dbReference type="NCBI Taxonomy" id="79782"/>
    <lineage>
        <taxon>Eukaryota</taxon>
        <taxon>Metazoa</taxon>
        <taxon>Ecdysozoa</taxon>
        <taxon>Arthropoda</taxon>
        <taxon>Hexapoda</taxon>
        <taxon>Insecta</taxon>
        <taxon>Pterygota</taxon>
        <taxon>Neoptera</taxon>
        <taxon>Paraneoptera</taxon>
        <taxon>Hemiptera</taxon>
        <taxon>Heteroptera</taxon>
        <taxon>Panheteroptera</taxon>
        <taxon>Cimicomorpha</taxon>
        <taxon>Cimicidae</taxon>
        <taxon>Cimex</taxon>
    </lineage>
</organism>
<dbReference type="Pfam" id="PF23390">
    <property type="entry name" value="Beta-prop_WDR35_2nd"/>
    <property type="match status" value="1"/>
</dbReference>
<dbReference type="InterPro" id="IPR015943">
    <property type="entry name" value="WD40/YVTN_repeat-like_dom_sf"/>
</dbReference>
<dbReference type="InterPro" id="IPR011990">
    <property type="entry name" value="TPR-like_helical_dom_sf"/>
</dbReference>
<accession>A0A8I6RKD3</accession>
<sequence>MYIYLSKKIAVSNSIKIYCLAWSSAQGWIAVGGDEGLLKVLKLDAASSKGVANPAVLAMNQTLGGHKGRVQVITWNEKHEKLTTSDQNGLIIVWTLYKGIWHEEMINNRNQSVVRGMAWDSEGQKICIVYEDGAVIVGSVDGNRIFGIELKGVPLSGVQWSPDGKLLVFCLKSGEVHVYDNQGNFTMKVHIQCFPSTLVMNGVPIVGMTWYDGRNGFVEKDCPCFAIVYQTGHIQIMRHQNDENPVIVDSRVNAVHCSWNHNGTLLAVVGSAILPEDNKESNVVQFISLYGEHVRTMKIPGRSITACQWEGTSLRLAFAVDSFVYFAILRPDYKWGYFSNTLVFSYPGQTGTNVTFWDTNSSEIHNKVVPALYGIAAYKEYCVLATKDTTNRQYGLLVCNAISTPVDRKYTDVEPLFIALNSTHVFAASKDHFLIWHFMTPKSHSTLGIAGNKQRKERLYHVDDTPSGVAEVIQDLDKSYQPNTNMQATGDPICCMAASDKVLVIGRESGALQRYSLPQVALVQRYGLSSKPQRLAINSNSTRLSIIDNTGIMTLVDPEGGGGDTGRFERRDVWDMLWASDNPDLIAIMEKTRMYVIRGNEPEEPINCSGYVCTFQDLVIRTILLDDIMAHQDALNPEEHIIDLEVKSLRDTRQLLEKVGIAEATSFIEENPHPRLWRLLAEAAVKKLDLKTAEAAFVRCSDYPGIQLIKRLSNVTNDQIKRAQVAAYFGDFNEAEKLYLDIDRRDLAIALRERLGDWFRVIQLMKLGTGGTDSQLQTAWNSIGDYFADRGNWENAKEYYEKARNTERLMMCCQHLEDYESLEKIVSTLPDKHSLLKEIGEIFVSVGMCSQAVATFVKAGMIQTAVQSCVSLNQWDQAVALAETYNMLPQIASLLDKYARSLTENNRHLEVIQLYRKANRYLDAAKIMFQLAEKESVKCFKPVRIKRLYVLAALLVEEYTALKNKDSEDKSGLLLENYDELSGIDLKMIDDAWKGAEAYHYLMLAQKQLYEGHHIDATITSIHLKSYEAFIPSEEIYCLIALASCNSKAFGTASKAFMKLESMESFNEVKREQYANLAMDIFTKHSPKDPKSIFMQCPSCSSPLPSWSGVCQGCETRYPVCIVTGRPLLNLTSAWTCKSCKHSAGYSDIGVRQFCPLCHASARI</sequence>
<keyword evidence="4" id="KW-0677">Repeat</keyword>
<dbReference type="InterPro" id="IPR017233">
    <property type="entry name" value="WDR35"/>
</dbReference>
<dbReference type="InterPro" id="IPR056159">
    <property type="entry name" value="Beta-prop_IFT121_TULP_N"/>
</dbReference>
<dbReference type="PROSITE" id="PS50082">
    <property type="entry name" value="WD_REPEATS_2"/>
    <property type="match status" value="1"/>
</dbReference>
<dbReference type="InterPro" id="IPR057979">
    <property type="entry name" value="TPR_IFT121"/>
</dbReference>